<comment type="caution">
    <text evidence="2">The sequence shown here is derived from an EMBL/GenBank/DDBJ whole genome shotgun (WGS) entry which is preliminary data.</text>
</comment>
<keyword evidence="1" id="KW-1133">Transmembrane helix</keyword>
<keyword evidence="1" id="KW-0812">Transmembrane</keyword>
<name>A0A2R5FP97_NOSCO</name>
<organism evidence="2 3">
    <name type="scientific">Nostoc commune NIES-4072</name>
    <dbReference type="NCBI Taxonomy" id="2005467"/>
    <lineage>
        <taxon>Bacteria</taxon>
        <taxon>Bacillati</taxon>
        <taxon>Cyanobacteriota</taxon>
        <taxon>Cyanophyceae</taxon>
        <taxon>Nostocales</taxon>
        <taxon>Nostocaceae</taxon>
        <taxon>Nostoc</taxon>
    </lineage>
</organism>
<evidence type="ECO:0000313" key="3">
    <source>
        <dbReference type="Proteomes" id="UP000245124"/>
    </source>
</evidence>
<protein>
    <submittedName>
        <fullName evidence="2">Uncharacterized protein</fullName>
    </submittedName>
</protein>
<evidence type="ECO:0000313" key="2">
    <source>
        <dbReference type="EMBL" id="GBG20596.1"/>
    </source>
</evidence>
<dbReference type="RefSeq" id="WP_181374099.1">
    <property type="nucleotide sequence ID" value="NZ_BDUD01000001.1"/>
</dbReference>
<keyword evidence="1" id="KW-0472">Membrane</keyword>
<dbReference type="Proteomes" id="UP000245124">
    <property type="component" value="Unassembled WGS sequence"/>
</dbReference>
<dbReference type="AlphaFoldDB" id="A0A2R5FP97"/>
<evidence type="ECO:0000256" key="1">
    <source>
        <dbReference type="SAM" id="Phobius"/>
    </source>
</evidence>
<dbReference type="EMBL" id="BDUD01000001">
    <property type="protein sequence ID" value="GBG20596.1"/>
    <property type="molecule type" value="Genomic_DNA"/>
</dbReference>
<gene>
    <name evidence="2" type="ORF">NIES4072_42770</name>
</gene>
<reference evidence="2 3" key="1">
    <citation type="submission" date="2017-06" db="EMBL/GenBank/DDBJ databases">
        <title>Genome sequencing of cyanobaciteial culture collection at National Institute for Environmental Studies (NIES).</title>
        <authorList>
            <person name="Hirose Y."/>
            <person name="Shimura Y."/>
            <person name="Fujisawa T."/>
            <person name="Nakamura Y."/>
            <person name="Kawachi M."/>
        </authorList>
    </citation>
    <scope>NUCLEOTIDE SEQUENCE [LARGE SCALE GENOMIC DNA]</scope>
    <source>
        <strain evidence="2 3">NIES-4072</strain>
    </source>
</reference>
<sequence length="58" mass="6280">MTTDNVTNSNNTERTILEGGSKEALNKKTSVQFLLSTTLGVITIILAAVSAYYGLIRF</sequence>
<feature type="transmembrane region" description="Helical" evidence="1">
    <location>
        <begin position="33"/>
        <end position="55"/>
    </location>
</feature>
<proteinExistence type="predicted"/>
<keyword evidence="3" id="KW-1185">Reference proteome</keyword>
<accession>A0A2R5FP97</accession>